<dbReference type="Proteomes" id="UP000248057">
    <property type="component" value="Unassembled WGS sequence"/>
</dbReference>
<reference evidence="3 4" key="1">
    <citation type="submission" date="2018-05" db="EMBL/GenBank/DDBJ databases">
        <title>Genomic Encyclopedia of Type Strains, Phase IV (KMG-IV): sequencing the most valuable type-strain genomes for metagenomic binning, comparative biology and taxonomic classification.</title>
        <authorList>
            <person name="Goeker M."/>
        </authorList>
    </citation>
    <scope>NUCLEOTIDE SEQUENCE [LARGE SCALE GENOMIC DNA]</scope>
    <source>
        <strain evidence="3 4">DSM 24995</strain>
    </source>
</reference>
<proteinExistence type="inferred from homology"/>
<evidence type="ECO:0000256" key="2">
    <source>
        <dbReference type="SAM" id="Coils"/>
    </source>
</evidence>
<organism evidence="3 4">
    <name type="scientific">Hungatella effluvii</name>
    <dbReference type="NCBI Taxonomy" id="1096246"/>
    <lineage>
        <taxon>Bacteria</taxon>
        <taxon>Bacillati</taxon>
        <taxon>Bacillota</taxon>
        <taxon>Clostridia</taxon>
        <taxon>Lachnospirales</taxon>
        <taxon>Lachnospiraceae</taxon>
        <taxon>Hungatella</taxon>
    </lineage>
</organism>
<comment type="similarity">
    <text evidence="1">Belongs to the PspA/Vipp/IM30 family.</text>
</comment>
<dbReference type="InterPro" id="IPR007157">
    <property type="entry name" value="PspA_VIPP1"/>
</dbReference>
<dbReference type="GeneID" id="86064854"/>
<dbReference type="PANTHER" id="PTHR31088:SF6">
    <property type="entry name" value="PHAGE SHOCK PROTEIN A"/>
    <property type="match status" value="1"/>
</dbReference>
<dbReference type="RefSeq" id="WP_110326405.1">
    <property type="nucleotide sequence ID" value="NZ_QJKD01000026.1"/>
</dbReference>
<gene>
    <name evidence="3" type="ORF">DFR60_12665</name>
</gene>
<feature type="coiled-coil region" evidence="2">
    <location>
        <begin position="117"/>
        <end position="192"/>
    </location>
</feature>
<evidence type="ECO:0000313" key="4">
    <source>
        <dbReference type="Proteomes" id="UP000248057"/>
    </source>
</evidence>
<evidence type="ECO:0000256" key="1">
    <source>
        <dbReference type="ARBA" id="ARBA00043985"/>
    </source>
</evidence>
<comment type="caution">
    <text evidence="3">The sequence shown here is derived from an EMBL/GenBank/DDBJ whole genome shotgun (WGS) entry which is preliminary data.</text>
</comment>
<dbReference type="PANTHER" id="PTHR31088">
    <property type="entry name" value="MEMBRANE-ASSOCIATED PROTEIN VIPP1, CHLOROPLASTIC"/>
    <property type="match status" value="1"/>
</dbReference>
<keyword evidence="4" id="KW-1185">Reference proteome</keyword>
<keyword evidence="2" id="KW-0175">Coiled coil</keyword>
<evidence type="ECO:0000313" key="3">
    <source>
        <dbReference type="EMBL" id="PXX44578.1"/>
    </source>
</evidence>
<dbReference type="AlphaFoldDB" id="A0A2V3XXG5"/>
<dbReference type="Pfam" id="PF04012">
    <property type="entry name" value="PspA_IM30"/>
    <property type="match status" value="1"/>
</dbReference>
<dbReference type="EMBL" id="QJKD01000026">
    <property type="protein sequence ID" value="PXX44578.1"/>
    <property type="molecule type" value="Genomic_DNA"/>
</dbReference>
<sequence>MGLDVFGRIKDIVSANIDELLSKAEDPEKMADQMVRKYEDAIKDLLGSTASVMASAREAKEKVDACDAEIKKYGTYAERALRDGNEEKARQAITLKQEQEDLRPTLMQSYVTVKVQADKAEEDYRKLTAGLEKTKARAEAMKNTVRTAKVKNQAGEVQMKSVSTAAGLMSQFDRMEEKANRLLHEAEAKEELTGRGSTAAELDALYGDQSKSRVDEELEAMKKALGVTNAEA</sequence>
<name>A0A2V3XXG5_9FIRM</name>
<accession>A0A2V3XXG5</accession>
<protein>
    <submittedName>
        <fullName evidence="3">Phage shock protein A (PspA) family protein</fullName>
    </submittedName>
</protein>